<dbReference type="GeneID" id="76834492"/>
<dbReference type="EMBL" id="CP113361">
    <property type="protein sequence ID" value="WAI02285.1"/>
    <property type="molecule type" value="Genomic_DNA"/>
</dbReference>
<dbReference type="Proteomes" id="UP001163096">
    <property type="component" value="Chromosome"/>
</dbReference>
<accession>A0A9X9S7J9</accession>
<protein>
    <submittedName>
        <fullName evidence="2">Uncharacterized protein</fullName>
    </submittedName>
</protein>
<keyword evidence="1" id="KW-0472">Membrane</keyword>
<organism evidence="2 3">
    <name type="scientific">Methanogenium organophilum</name>
    <dbReference type="NCBI Taxonomy" id="2199"/>
    <lineage>
        <taxon>Archaea</taxon>
        <taxon>Methanobacteriati</taxon>
        <taxon>Methanobacteriota</taxon>
        <taxon>Stenosarchaea group</taxon>
        <taxon>Methanomicrobia</taxon>
        <taxon>Methanomicrobiales</taxon>
        <taxon>Methanomicrobiaceae</taxon>
        <taxon>Methanogenium</taxon>
    </lineage>
</organism>
<dbReference type="KEGG" id="mou:OU421_05280"/>
<keyword evidence="1" id="KW-1133">Transmembrane helix</keyword>
<name>A0A9X9S7J9_METOG</name>
<gene>
    <name evidence="2" type="ORF">OU421_05280</name>
</gene>
<keyword evidence="3" id="KW-1185">Reference proteome</keyword>
<dbReference type="RefSeq" id="WP_268187563.1">
    <property type="nucleotide sequence ID" value="NZ_CP113361.1"/>
</dbReference>
<evidence type="ECO:0000313" key="2">
    <source>
        <dbReference type="EMBL" id="WAI02285.1"/>
    </source>
</evidence>
<feature type="transmembrane region" description="Helical" evidence="1">
    <location>
        <begin position="31"/>
        <end position="49"/>
    </location>
</feature>
<feature type="transmembrane region" description="Helical" evidence="1">
    <location>
        <begin position="7"/>
        <end position="25"/>
    </location>
</feature>
<proteinExistence type="predicted"/>
<reference evidence="2" key="1">
    <citation type="submission" date="2022-11" db="EMBL/GenBank/DDBJ databases">
        <title>Complete genome sequence of Methanogenium organophilum DSM 3596.</title>
        <authorList>
            <person name="Chen S.-C."/>
            <person name="Lai S.-J."/>
            <person name="You Y.-T."/>
        </authorList>
    </citation>
    <scope>NUCLEOTIDE SEQUENCE</scope>
    <source>
        <strain evidence="2">DSM 3596</strain>
    </source>
</reference>
<dbReference type="AlphaFoldDB" id="A0A9X9S7J9"/>
<evidence type="ECO:0000313" key="3">
    <source>
        <dbReference type="Proteomes" id="UP001163096"/>
    </source>
</evidence>
<sequence>MLYGITRNSLVCGLFSVLLFGGYYASLLGESFLLTLILIVGIGGIHPCIRV</sequence>
<evidence type="ECO:0000256" key="1">
    <source>
        <dbReference type="SAM" id="Phobius"/>
    </source>
</evidence>
<keyword evidence="1" id="KW-0812">Transmembrane</keyword>